<proteinExistence type="predicted"/>
<gene>
    <name evidence="1" type="ORF">A2918_01960</name>
</gene>
<evidence type="ECO:0000313" key="1">
    <source>
        <dbReference type="EMBL" id="OGN22505.1"/>
    </source>
</evidence>
<protein>
    <recommendedName>
        <fullName evidence="3">HTH arsR-type domain-containing protein</fullName>
    </recommendedName>
</protein>
<dbReference type="AlphaFoldDB" id="A0A1F8GAV2"/>
<comment type="caution">
    <text evidence="1">The sequence shown here is derived from an EMBL/GenBank/DDBJ whole genome shotgun (WGS) entry which is preliminary data.</text>
</comment>
<dbReference type="Proteomes" id="UP000178227">
    <property type="component" value="Unassembled WGS sequence"/>
</dbReference>
<dbReference type="STRING" id="1802694.A2918_01960"/>
<evidence type="ECO:0008006" key="3">
    <source>
        <dbReference type="Google" id="ProtNLM"/>
    </source>
</evidence>
<name>A0A1F8GAV2_9BACT</name>
<organism evidence="1 2">
    <name type="scientific">Candidatus Yanofskybacteria bacterium RIFCSPLOWO2_01_FULL_42_49</name>
    <dbReference type="NCBI Taxonomy" id="1802694"/>
    <lineage>
        <taxon>Bacteria</taxon>
        <taxon>Candidatus Yanofskyibacteriota</taxon>
    </lineage>
</organism>
<dbReference type="EMBL" id="MGKI01000011">
    <property type="protein sequence ID" value="OGN22505.1"/>
    <property type="molecule type" value="Genomic_DNA"/>
</dbReference>
<accession>A0A1F8GAV2</accession>
<evidence type="ECO:0000313" key="2">
    <source>
        <dbReference type="Proteomes" id="UP000178227"/>
    </source>
</evidence>
<sequence length="68" mass="7835">MSKAESKHILDKLFGSRIRVKLLKFMFRNYPGNLGVRELSRRIQEPLDGLKKELGLLAELGLVKKNKI</sequence>
<reference evidence="1 2" key="1">
    <citation type="journal article" date="2016" name="Nat. Commun.">
        <title>Thousands of microbial genomes shed light on interconnected biogeochemical processes in an aquifer system.</title>
        <authorList>
            <person name="Anantharaman K."/>
            <person name="Brown C.T."/>
            <person name="Hug L.A."/>
            <person name="Sharon I."/>
            <person name="Castelle C.J."/>
            <person name="Probst A.J."/>
            <person name="Thomas B.C."/>
            <person name="Singh A."/>
            <person name="Wilkins M.J."/>
            <person name="Karaoz U."/>
            <person name="Brodie E.L."/>
            <person name="Williams K.H."/>
            <person name="Hubbard S.S."/>
            <person name="Banfield J.F."/>
        </authorList>
    </citation>
    <scope>NUCLEOTIDE SEQUENCE [LARGE SCALE GENOMIC DNA]</scope>
</reference>